<evidence type="ECO:0000259" key="2">
    <source>
        <dbReference type="Pfam" id="PF04509"/>
    </source>
</evidence>
<keyword evidence="1" id="KW-0145">Chemotaxis</keyword>
<dbReference type="STRING" id="1674920.ACR52_05155"/>
<reference evidence="3 4" key="1">
    <citation type="submission" date="2015-06" db="EMBL/GenBank/DDBJ databases">
        <title>Draft genome sequence of an Antarctic Pseudomonas sp. strain KG01 with full potential for biotechnological applications.</title>
        <authorList>
            <person name="Pavlov M.S."/>
            <person name="Lira F."/>
            <person name="Martinez J.L."/>
            <person name="Marshall S.H."/>
        </authorList>
    </citation>
    <scope>NUCLEOTIDE SEQUENCE [LARGE SCALE GENOMIC DNA]</scope>
    <source>
        <strain evidence="3 4">KG01</strain>
    </source>
</reference>
<evidence type="ECO:0000313" key="3">
    <source>
        <dbReference type="EMBL" id="KMT56972.1"/>
    </source>
</evidence>
<dbReference type="GO" id="GO:0016787">
    <property type="term" value="F:hydrolase activity"/>
    <property type="evidence" value="ECO:0007669"/>
    <property type="project" value="InterPro"/>
</dbReference>
<dbReference type="RefSeq" id="WP_048721167.1">
    <property type="nucleotide sequence ID" value="NZ_JBJGXJ010000003.1"/>
</dbReference>
<gene>
    <name evidence="3" type="ORF">ACR52_05155</name>
</gene>
<dbReference type="Proteomes" id="UP000037551">
    <property type="component" value="Unassembled WGS sequence"/>
</dbReference>
<organism evidence="3 4">
    <name type="scientific">Pseudomonas fildesensis</name>
    <dbReference type="NCBI Taxonomy" id="1674920"/>
    <lineage>
        <taxon>Bacteria</taxon>
        <taxon>Pseudomonadati</taxon>
        <taxon>Pseudomonadota</taxon>
        <taxon>Gammaproteobacteria</taxon>
        <taxon>Pseudomonadales</taxon>
        <taxon>Pseudomonadaceae</taxon>
        <taxon>Pseudomonas</taxon>
    </lineage>
</organism>
<dbReference type="PATRIC" id="fig|1674920.3.peg.1744"/>
<dbReference type="PANTHER" id="PTHR43484">
    <property type="match status" value="1"/>
</dbReference>
<dbReference type="SUPFAM" id="SSF103039">
    <property type="entry name" value="CheC-like"/>
    <property type="match status" value="1"/>
</dbReference>
<keyword evidence="4" id="KW-1185">Reference proteome</keyword>
<dbReference type="OrthoDB" id="281471at2"/>
<dbReference type="EMBL" id="LFMW01000002">
    <property type="protein sequence ID" value="KMT56972.1"/>
    <property type="molecule type" value="Genomic_DNA"/>
</dbReference>
<dbReference type="PANTHER" id="PTHR43484:SF1">
    <property type="entry name" value="FLAGELLAR MOTOR SWITCH PROTEIN FLIN"/>
    <property type="match status" value="1"/>
</dbReference>
<accession>A0A0J8G343</accession>
<dbReference type="InterPro" id="IPR051469">
    <property type="entry name" value="FliN/MopA/SpaO"/>
</dbReference>
<feature type="domain" description="CheC-like protein" evidence="2">
    <location>
        <begin position="11"/>
        <end position="45"/>
    </location>
</feature>
<dbReference type="InterPro" id="IPR028976">
    <property type="entry name" value="CheC-like_sf"/>
</dbReference>
<dbReference type="GO" id="GO:0006935">
    <property type="term" value="P:chemotaxis"/>
    <property type="evidence" value="ECO:0007669"/>
    <property type="project" value="UniProtKB-KW"/>
</dbReference>
<evidence type="ECO:0000256" key="1">
    <source>
        <dbReference type="ARBA" id="ARBA00022500"/>
    </source>
</evidence>
<proteinExistence type="predicted"/>
<sequence>METLAELTEDQRDALQELMNIAMGQAAERLALLTNTMVTLSVPFIHPLIREQNNLAIPEHLRRSFMIVTRQSFLGELRGEVFVCFGSMGADELAELLGYKGGGLAQQDELMLDVTNILTGACISGLARQVATQVSYDAPSILVHREQEANALDELNLNEHLAMVLEIRFEVQAHQFSCDLLICITERTAGVVVRAIDRLLDEL</sequence>
<dbReference type="InterPro" id="IPR007597">
    <property type="entry name" value="CheC"/>
</dbReference>
<name>A0A0J8G343_9PSED</name>
<dbReference type="CDD" id="cd17910">
    <property type="entry name" value="CheC_ClassII"/>
    <property type="match status" value="1"/>
</dbReference>
<comment type="caution">
    <text evidence="3">The sequence shown here is derived from an EMBL/GenBank/DDBJ whole genome shotgun (WGS) entry which is preliminary data.</text>
</comment>
<evidence type="ECO:0000313" key="4">
    <source>
        <dbReference type="Proteomes" id="UP000037551"/>
    </source>
</evidence>
<dbReference type="Pfam" id="PF04509">
    <property type="entry name" value="CheC"/>
    <property type="match status" value="1"/>
</dbReference>
<protein>
    <submittedName>
        <fullName evidence="3">Chemotaxis protein CheC</fullName>
    </submittedName>
</protein>
<dbReference type="Gene3D" id="3.40.1550.10">
    <property type="entry name" value="CheC-like"/>
    <property type="match status" value="1"/>
</dbReference>
<dbReference type="AlphaFoldDB" id="A0A0J8G343"/>